<dbReference type="PRINTS" id="PR00625">
    <property type="entry name" value="JDOMAIN"/>
</dbReference>
<dbReference type="KEGG" id="zmk:HG535_0D01380"/>
<reference evidence="3 4" key="1">
    <citation type="submission" date="2020-07" db="EMBL/GenBank/DDBJ databases">
        <title>The yeast mating-type switching endonuclease HO is a domesticated member of an unorthodox homing genetic element family.</title>
        <authorList>
            <person name="Coughlan A.Y."/>
            <person name="Lombardi L."/>
            <person name="Braun-Galleani S."/>
            <person name="Martos A.R."/>
            <person name="Galeote V."/>
            <person name="Bigey F."/>
            <person name="Dequin S."/>
            <person name="Byrne K.P."/>
            <person name="Wolfe K.H."/>
        </authorList>
    </citation>
    <scope>NUCLEOTIDE SEQUENCE [LARGE SCALE GENOMIC DNA]</scope>
    <source>
        <strain evidence="3 4">NRRL Y-6702</strain>
    </source>
</reference>
<dbReference type="GO" id="GO:0071218">
    <property type="term" value="P:cellular response to misfolded protein"/>
    <property type="evidence" value="ECO:0007669"/>
    <property type="project" value="TreeGrafter"/>
</dbReference>
<evidence type="ECO:0000259" key="2">
    <source>
        <dbReference type="PROSITE" id="PS50076"/>
    </source>
</evidence>
<gene>
    <name evidence="3" type="ORF">HG535_0D01380</name>
</gene>
<dbReference type="GO" id="GO:0005789">
    <property type="term" value="C:endoplasmic reticulum membrane"/>
    <property type="evidence" value="ECO:0007669"/>
    <property type="project" value="TreeGrafter"/>
</dbReference>
<dbReference type="PANTHER" id="PTHR43908">
    <property type="entry name" value="AT29763P-RELATED"/>
    <property type="match status" value="1"/>
</dbReference>
<evidence type="ECO:0000256" key="1">
    <source>
        <dbReference type="SAM" id="MobiDB-lite"/>
    </source>
</evidence>
<dbReference type="SMART" id="SM00271">
    <property type="entry name" value="DnaJ"/>
    <property type="match status" value="1"/>
</dbReference>
<dbReference type="PANTHER" id="PTHR43908:SF3">
    <property type="entry name" value="AT29763P-RELATED"/>
    <property type="match status" value="1"/>
</dbReference>
<sequence length="224" mass="25524">MVESSYTVEQEKIALEVLSKNKQEFYEILKVNRSADDQEIKKSYRKLAIKLHPDKNPHPRASEAFKVINRAFEVLSDAEKRQMYDRLGRDPDDRSMPSGSSSSYQAGFPQEAFFGRRHADPREDIFDYLFNMGGGSPFGGPFGNHPFGSPFMNGGGASTFTFGGPGGFRVYTNTPRHAQQRQRQRQQQQQQEGDREQDVNQSIRVLLPLLVLFLVPLLERFVFG</sequence>
<dbReference type="GO" id="GO:0030544">
    <property type="term" value="F:Hsp70 protein binding"/>
    <property type="evidence" value="ECO:0007669"/>
    <property type="project" value="TreeGrafter"/>
</dbReference>
<dbReference type="InterPro" id="IPR036869">
    <property type="entry name" value="J_dom_sf"/>
</dbReference>
<feature type="domain" description="J" evidence="2">
    <location>
        <begin position="24"/>
        <end position="88"/>
    </location>
</feature>
<dbReference type="CDD" id="cd06257">
    <property type="entry name" value="DnaJ"/>
    <property type="match status" value="1"/>
</dbReference>
<feature type="region of interest" description="Disordered" evidence="1">
    <location>
        <begin position="87"/>
        <end position="106"/>
    </location>
</feature>
<accession>A0A7H9B1C6</accession>
<dbReference type="Pfam" id="PF00226">
    <property type="entry name" value="DnaJ"/>
    <property type="match status" value="1"/>
</dbReference>
<dbReference type="InterPro" id="IPR051100">
    <property type="entry name" value="DnaJ_subfamily_B/C"/>
</dbReference>
<dbReference type="InterPro" id="IPR001623">
    <property type="entry name" value="DnaJ_domain"/>
</dbReference>
<dbReference type="OrthoDB" id="1507364at2759"/>
<keyword evidence="4" id="KW-1185">Reference proteome</keyword>
<evidence type="ECO:0000313" key="3">
    <source>
        <dbReference type="EMBL" id="QLG72430.1"/>
    </source>
</evidence>
<feature type="region of interest" description="Disordered" evidence="1">
    <location>
        <begin position="169"/>
        <end position="198"/>
    </location>
</feature>
<dbReference type="SUPFAM" id="SSF46565">
    <property type="entry name" value="Chaperone J-domain"/>
    <property type="match status" value="1"/>
</dbReference>
<dbReference type="PROSITE" id="PS50076">
    <property type="entry name" value="DNAJ_2"/>
    <property type="match status" value="1"/>
</dbReference>
<name>A0A7H9B1C6_ZYGMR</name>
<protein>
    <recommendedName>
        <fullName evidence="2">J domain-containing protein</fullName>
    </recommendedName>
</protein>
<proteinExistence type="predicted"/>
<dbReference type="Proteomes" id="UP000509704">
    <property type="component" value="Chromosome 4"/>
</dbReference>
<evidence type="ECO:0000313" key="4">
    <source>
        <dbReference type="Proteomes" id="UP000509704"/>
    </source>
</evidence>
<dbReference type="EMBL" id="CP058607">
    <property type="protein sequence ID" value="QLG72430.1"/>
    <property type="molecule type" value="Genomic_DNA"/>
</dbReference>
<dbReference type="InterPro" id="IPR018253">
    <property type="entry name" value="DnaJ_domain_CS"/>
</dbReference>
<dbReference type="RefSeq" id="XP_037144158.1">
    <property type="nucleotide sequence ID" value="XM_037288263.1"/>
</dbReference>
<dbReference type="PROSITE" id="PS00636">
    <property type="entry name" value="DNAJ_1"/>
    <property type="match status" value="1"/>
</dbReference>
<dbReference type="AlphaFoldDB" id="A0A7H9B1C6"/>
<dbReference type="GeneID" id="59236154"/>
<organism evidence="3 4">
    <name type="scientific">Zygotorulaspora mrakii</name>
    <name type="common">Zygosaccharomyces mrakii</name>
    <dbReference type="NCBI Taxonomy" id="42260"/>
    <lineage>
        <taxon>Eukaryota</taxon>
        <taxon>Fungi</taxon>
        <taxon>Dikarya</taxon>
        <taxon>Ascomycota</taxon>
        <taxon>Saccharomycotina</taxon>
        <taxon>Saccharomycetes</taxon>
        <taxon>Saccharomycetales</taxon>
        <taxon>Saccharomycetaceae</taxon>
        <taxon>Zygotorulaspora</taxon>
    </lineage>
</organism>
<dbReference type="Gene3D" id="1.10.287.110">
    <property type="entry name" value="DnaJ domain"/>
    <property type="match status" value="1"/>
</dbReference>